<dbReference type="InterPro" id="IPR027417">
    <property type="entry name" value="P-loop_NTPase"/>
</dbReference>
<dbReference type="GO" id="GO:0043531">
    <property type="term" value="F:ADP binding"/>
    <property type="evidence" value="ECO:0007669"/>
    <property type="project" value="InterPro"/>
</dbReference>
<evidence type="ECO:0000256" key="2">
    <source>
        <dbReference type="ARBA" id="ARBA00022741"/>
    </source>
</evidence>
<keyword evidence="3" id="KW-0611">Plant defense</keyword>
<keyword evidence="1" id="KW-0677">Repeat</keyword>
<evidence type="ECO:0000259" key="7">
    <source>
        <dbReference type="Pfam" id="PF23559"/>
    </source>
</evidence>
<dbReference type="SUPFAM" id="SSF52540">
    <property type="entry name" value="P-loop containing nucleoside triphosphate hydrolases"/>
    <property type="match status" value="1"/>
</dbReference>
<evidence type="ECO:0000256" key="4">
    <source>
        <dbReference type="SAM" id="MobiDB-lite"/>
    </source>
</evidence>
<sequence>MARIVILEMKNLLASDREVLEVRDEKAEGPVTFLLNKISSFLDNEIHIFRNVQEEVIDVRDELARIKAFLRTADSLVESNEQVQVWVEQIRDLAYQMEDVLDEFKLLSVQDHGDGLHGILCKFVGNIRNLKARYRAINDLQRVSLRLKSICEGHKRLRQKFWRAGQHVQSNDGDGPWLDHCSDALLLDETDLVGIEEPKRLLVQHLIVGPAKREVISVVGMGGLGKTTLVKQVYDDPTVKKHFAIRVWVTFSTSSKTEELLKEMLQQIACQIRKPAPKRVDTSNSDWLKMMIKGCLLNRRYLIILDDVWHVNKWDAVKYAFPNDGCGSRVMLTTRKADVASASHADFGGKRYDSKPLADEESWKLFCRKTFPGNNTCPSNLEETCKTILSKCEGLPLPIVAISSVLASKDMRRIDEWDLVRQTLRAEIDGNDRLKKINKVLSLSFNDLPYYLKSCFLHLSVFPEGHGIERMRLIRLWVAEGFVETKEGRTLEEVAEDYLKELLNRSLLQVTDTTSDGRVKECRIHHLLQQIAIQKSKDQNFAARVDEQNASWPDKVRRLSIHNRFQSSHKDRSLSQLRSLFMSGVEKSTVKAALLCVLKLLAVLDLQAVPNLRKFPVQVVEMYSLRYLSFRYTEVETVPSSIGKLQNLETLDLKHTYVTDLPIEIMKLQRLRHLLVYRYETISYLHSKYGFRTPADIGSLQYLQKLCYIEADDERSHALMEDIGKLTQLKRLCILKLKKEDGAALCSSIAKLTNLVALSVSSLEDDEVLDLQDLSSPPPLLQRIYLEGRLLAMPHWIPTLESIVKLHLRLCCLKDDPLLSLQNLPNLVHVELEKVYNWKILHFSAKGFMKLRRLFLDNFLELRGIEVEEGALPSIVTLIIQRCKLLQNVPSGIEYLTKLKVLEFFDVHDELVRKLEHEDQSKDYQKVAHIPELRYGSWTDGGWDVKLVQRTGEEAGSSHAGNGRSRSELPPCWK</sequence>
<dbReference type="GO" id="GO:0098542">
    <property type="term" value="P:defense response to other organism"/>
    <property type="evidence" value="ECO:0007669"/>
    <property type="project" value="TreeGrafter"/>
</dbReference>
<dbReference type="InterPro" id="IPR042197">
    <property type="entry name" value="Apaf_helical"/>
</dbReference>
<dbReference type="InterPro" id="IPR002182">
    <property type="entry name" value="NB-ARC"/>
</dbReference>
<evidence type="ECO:0000256" key="3">
    <source>
        <dbReference type="ARBA" id="ARBA00022821"/>
    </source>
</evidence>
<keyword evidence="2" id="KW-0547">Nucleotide-binding</keyword>
<dbReference type="InterPro" id="IPR032675">
    <property type="entry name" value="LRR_dom_sf"/>
</dbReference>
<accession>A0A218W7J1</accession>
<evidence type="ECO:0000256" key="1">
    <source>
        <dbReference type="ARBA" id="ARBA00022737"/>
    </source>
</evidence>
<feature type="region of interest" description="Disordered" evidence="4">
    <location>
        <begin position="954"/>
        <end position="974"/>
    </location>
</feature>
<dbReference type="InterPro" id="IPR058922">
    <property type="entry name" value="WHD_DRP"/>
</dbReference>
<feature type="domain" description="NB-ARC" evidence="5">
    <location>
        <begin position="199"/>
        <end position="374"/>
    </location>
</feature>
<feature type="domain" description="Disease resistance protein winged helix" evidence="7">
    <location>
        <begin position="461"/>
        <end position="532"/>
    </location>
</feature>
<dbReference type="Gene3D" id="1.20.5.4130">
    <property type="match status" value="1"/>
</dbReference>
<dbReference type="FunFam" id="1.10.10.10:FF:000322">
    <property type="entry name" value="Probable disease resistance protein At1g63360"/>
    <property type="match status" value="1"/>
</dbReference>
<organism evidence="9 10">
    <name type="scientific">Punica granatum</name>
    <name type="common">Pomegranate</name>
    <dbReference type="NCBI Taxonomy" id="22663"/>
    <lineage>
        <taxon>Eukaryota</taxon>
        <taxon>Viridiplantae</taxon>
        <taxon>Streptophyta</taxon>
        <taxon>Embryophyta</taxon>
        <taxon>Tracheophyta</taxon>
        <taxon>Spermatophyta</taxon>
        <taxon>Magnoliopsida</taxon>
        <taxon>eudicotyledons</taxon>
        <taxon>Gunneridae</taxon>
        <taxon>Pentapetalae</taxon>
        <taxon>rosids</taxon>
        <taxon>malvids</taxon>
        <taxon>Myrtales</taxon>
        <taxon>Lythraceae</taxon>
        <taxon>Punica</taxon>
    </lineage>
</organism>
<protein>
    <recommendedName>
        <fullName evidence="11">Disease resistance protein RPM1-like</fullName>
    </recommendedName>
</protein>
<dbReference type="CDD" id="cd14798">
    <property type="entry name" value="RX-CC_like"/>
    <property type="match status" value="1"/>
</dbReference>
<dbReference type="PANTHER" id="PTHR23155">
    <property type="entry name" value="DISEASE RESISTANCE PROTEIN RP"/>
    <property type="match status" value="1"/>
</dbReference>
<dbReference type="FunFam" id="3.40.50.300:FF:001091">
    <property type="entry name" value="Probable disease resistance protein At1g61300"/>
    <property type="match status" value="1"/>
</dbReference>
<proteinExistence type="predicted"/>
<evidence type="ECO:0000259" key="5">
    <source>
        <dbReference type="Pfam" id="PF00931"/>
    </source>
</evidence>
<dbReference type="Pfam" id="PF00931">
    <property type="entry name" value="NB-ARC"/>
    <property type="match status" value="1"/>
</dbReference>
<gene>
    <name evidence="9" type="ORF">CDL15_Pgr023468</name>
</gene>
<dbReference type="Gene3D" id="3.40.50.300">
    <property type="entry name" value="P-loop containing nucleotide triphosphate hydrolases"/>
    <property type="match status" value="1"/>
</dbReference>
<feature type="domain" description="Disease resistance R13L4/SHOC-2-like LRR" evidence="8">
    <location>
        <begin position="576"/>
        <end position="909"/>
    </location>
</feature>
<evidence type="ECO:0000259" key="8">
    <source>
        <dbReference type="Pfam" id="PF23598"/>
    </source>
</evidence>
<dbReference type="Pfam" id="PF23559">
    <property type="entry name" value="WHD_DRP"/>
    <property type="match status" value="1"/>
</dbReference>
<dbReference type="EMBL" id="MTKT01004950">
    <property type="protein sequence ID" value="OWM68503.1"/>
    <property type="molecule type" value="Genomic_DNA"/>
</dbReference>
<evidence type="ECO:0000313" key="9">
    <source>
        <dbReference type="EMBL" id="OWM68503.1"/>
    </source>
</evidence>
<reference evidence="10" key="1">
    <citation type="journal article" date="2017" name="Plant J.">
        <title>The pomegranate (Punica granatum L.) genome and the genomics of punicalagin biosynthesis.</title>
        <authorList>
            <person name="Qin G."/>
            <person name="Xu C."/>
            <person name="Ming R."/>
            <person name="Tang H."/>
            <person name="Guyot R."/>
            <person name="Kramer E.M."/>
            <person name="Hu Y."/>
            <person name="Yi X."/>
            <person name="Qi Y."/>
            <person name="Xu X."/>
            <person name="Gao Z."/>
            <person name="Pan H."/>
            <person name="Jian J."/>
            <person name="Tian Y."/>
            <person name="Yue Z."/>
            <person name="Xu Y."/>
        </authorList>
    </citation>
    <scope>NUCLEOTIDE SEQUENCE [LARGE SCALE GENOMIC DNA]</scope>
    <source>
        <strain evidence="10">cv. Dabenzi</strain>
    </source>
</reference>
<evidence type="ECO:0008006" key="11">
    <source>
        <dbReference type="Google" id="ProtNLM"/>
    </source>
</evidence>
<dbReference type="InterPro" id="IPR038005">
    <property type="entry name" value="RX-like_CC"/>
</dbReference>
<dbReference type="InterPro" id="IPR041118">
    <property type="entry name" value="Rx_N"/>
</dbReference>
<dbReference type="SUPFAM" id="SSF52058">
    <property type="entry name" value="L domain-like"/>
    <property type="match status" value="1"/>
</dbReference>
<dbReference type="Gene3D" id="1.10.10.10">
    <property type="entry name" value="Winged helix-like DNA-binding domain superfamily/Winged helix DNA-binding domain"/>
    <property type="match status" value="1"/>
</dbReference>
<dbReference type="Gene3D" id="1.10.8.430">
    <property type="entry name" value="Helical domain of apoptotic protease-activating factors"/>
    <property type="match status" value="1"/>
</dbReference>
<dbReference type="PANTHER" id="PTHR23155:SF1205">
    <property type="entry name" value="DISEASE RESISTANCE PROTEIN RPM1"/>
    <property type="match status" value="1"/>
</dbReference>
<dbReference type="InterPro" id="IPR044974">
    <property type="entry name" value="Disease_R_plants"/>
</dbReference>
<name>A0A218W7J1_PUNGR</name>
<dbReference type="InterPro" id="IPR036388">
    <property type="entry name" value="WH-like_DNA-bd_sf"/>
</dbReference>
<dbReference type="AlphaFoldDB" id="A0A218W7J1"/>
<dbReference type="Proteomes" id="UP000197138">
    <property type="component" value="Unassembled WGS sequence"/>
</dbReference>
<dbReference type="Pfam" id="PF18052">
    <property type="entry name" value="Rx_N"/>
    <property type="match status" value="1"/>
</dbReference>
<feature type="domain" description="Disease resistance N-terminal" evidence="6">
    <location>
        <begin position="31"/>
        <end position="112"/>
    </location>
</feature>
<dbReference type="PRINTS" id="PR00364">
    <property type="entry name" value="DISEASERSIST"/>
</dbReference>
<comment type="caution">
    <text evidence="9">The sequence shown here is derived from an EMBL/GenBank/DDBJ whole genome shotgun (WGS) entry which is preliminary data.</text>
</comment>
<dbReference type="InterPro" id="IPR055414">
    <property type="entry name" value="LRR_R13L4/SHOC2-like"/>
</dbReference>
<evidence type="ECO:0000313" key="10">
    <source>
        <dbReference type="Proteomes" id="UP000197138"/>
    </source>
</evidence>
<evidence type="ECO:0000259" key="6">
    <source>
        <dbReference type="Pfam" id="PF18052"/>
    </source>
</evidence>
<dbReference type="Pfam" id="PF23598">
    <property type="entry name" value="LRR_14"/>
    <property type="match status" value="1"/>
</dbReference>
<dbReference type="Gene3D" id="3.80.10.10">
    <property type="entry name" value="Ribonuclease Inhibitor"/>
    <property type="match status" value="1"/>
</dbReference>